<reference evidence="1 2" key="1">
    <citation type="submission" date="2011-02" db="EMBL/GenBank/DDBJ databases">
        <title>The Genome Sequence of Sphaeroforma arctica JP610.</title>
        <authorList>
            <consortium name="The Broad Institute Genome Sequencing Platform"/>
            <person name="Russ C."/>
            <person name="Cuomo C."/>
            <person name="Young S.K."/>
            <person name="Zeng Q."/>
            <person name="Gargeya S."/>
            <person name="Alvarado L."/>
            <person name="Berlin A."/>
            <person name="Chapman S.B."/>
            <person name="Chen Z."/>
            <person name="Freedman E."/>
            <person name="Gellesch M."/>
            <person name="Goldberg J."/>
            <person name="Griggs A."/>
            <person name="Gujja S."/>
            <person name="Heilman E."/>
            <person name="Heiman D."/>
            <person name="Howarth C."/>
            <person name="Mehta T."/>
            <person name="Neiman D."/>
            <person name="Pearson M."/>
            <person name="Roberts A."/>
            <person name="Saif S."/>
            <person name="Shea T."/>
            <person name="Shenoy N."/>
            <person name="Sisk P."/>
            <person name="Stolte C."/>
            <person name="Sykes S."/>
            <person name="White J."/>
            <person name="Yandava C."/>
            <person name="Burger G."/>
            <person name="Gray M.W."/>
            <person name="Holland P.W.H."/>
            <person name="King N."/>
            <person name="Lang F.B.F."/>
            <person name="Roger A.J."/>
            <person name="Ruiz-Trillo I."/>
            <person name="Haas B."/>
            <person name="Nusbaum C."/>
            <person name="Birren B."/>
        </authorList>
    </citation>
    <scope>NUCLEOTIDE SEQUENCE [LARGE SCALE GENOMIC DNA]</scope>
    <source>
        <strain evidence="1 2">JP610</strain>
    </source>
</reference>
<accession>A0A0L0F1T9</accession>
<protein>
    <submittedName>
        <fullName evidence="1">Uncharacterized protein</fullName>
    </submittedName>
</protein>
<sequence length="57" mass="6511">AAATRHQLIEKLQALQKLSYKYKQQAEERQLQLQSLGAETRDSLNNAVSNELSVLRE</sequence>
<dbReference type="GeneID" id="25917383"/>
<dbReference type="EMBL" id="KQ250715">
    <property type="protein sequence ID" value="KNC70591.1"/>
    <property type="molecule type" value="Genomic_DNA"/>
</dbReference>
<dbReference type="Proteomes" id="UP000054560">
    <property type="component" value="Unassembled WGS sequence"/>
</dbReference>
<dbReference type="AlphaFoldDB" id="A0A0L0F1T9"/>
<name>A0A0L0F1T9_9EUKA</name>
<evidence type="ECO:0000313" key="1">
    <source>
        <dbReference type="EMBL" id="KNC70591.1"/>
    </source>
</evidence>
<feature type="non-terminal residue" evidence="1">
    <location>
        <position position="1"/>
    </location>
</feature>
<evidence type="ECO:0000313" key="2">
    <source>
        <dbReference type="Proteomes" id="UP000054560"/>
    </source>
</evidence>
<gene>
    <name evidence="1" type="ORF">SARC_16879</name>
</gene>
<organism evidence="1 2">
    <name type="scientific">Sphaeroforma arctica JP610</name>
    <dbReference type="NCBI Taxonomy" id="667725"/>
    <lineage>
        <taxon>Eukaryota</taxon>
        <taxon>Ichthyosporea</taxon>
        <taxon>Ichthyophonida</taxon>
        <taxon>Sphaeroforma</taxon>
    </lineage>
</organism>
<feature type="non-terminal residue" evidence="1">
    <location>
        <position position="57"/>
    </location>
</feature>
<proteinExistence type="predicted"/>
<keyword evidence="2" id="KW-1185">Reference proteome</keyword>
<dbReference type="RefSeq" id="XP_014144493.1">
    <property type="nucleotide sequence ID" value="XM_014289018.1"/>
</dbReference>